<name>A0A8S2DBS2_9BILA</name>
<evidence type="ECO:0000256" key="6">
    <source>
        <dbReference type="PROSITE-ProRule" id="PRU00504"/>
    </source>
</evidence>
<dbReference type="InterPro" id="IPR000276">
    <property type="entry name" value="GPCR_Rhodpsn"/>
</dbReference>
<evidence type="ECO:0000256" key="4">
    <source>
        <dbReference type="ARBA" id="ARBA00022989"/>
    </source>
</evidence>
<comment type="subcellular location">
    <subcellularLocation>
        <location evidence="1">Membrane</location>
    </subcellularLocation>
</comment>
<dbReference type="InterPro" id="IPR011042">
    <property type="entry name" value="6-blade_b-propeller_TolB-like"/>
</dbReference>
<evidence type="ECO:0000256" key="2">
    <source>
        <dbReference type="ARBA" id="ARBA00022692"/>
    </source>
</evidence>
<dbReference type="PROSITE" id="PS51125">
    <property type="entry name" value="NHL"/>
    <property type="match status" value="1"/>
</dbReference>
<evidence type="ECO:0000256" key="8">
    <source>
        <dbReference type="SAM" id="SignalP"/>
    </source>
</evidence>
<feature type="transmembrane region" description="Helical" evidence="7">
    <location>
        <begin position="173"/>
        <end position="197"/>
    </location>
</feature>
<dbReference type="GO" id="GO:0016020">
    <property type="term" value="C:membrane"/>
    <property type="evidence" value="ECO:0007669"/>
    <property type="project" value="UniProtKB-SubCell"/>
</dbReference>
<dbReference type="PROSITE" id="PS50262">
    <property type="entry name" value="G_PROTEIN_RECEP_F1_2"/>
    <property type="match status" value="1"/>
</dbReference>
<reference evidence="10" key="1">
    <citation type="submission" date="2021-02" db="EMBL/GenBank/DDBJ databases">
        <authorList>
            <person name="Nowell W R."/>
        </authorList>
    </citation>
    <scope>NUCLEOTIDE SEQUENCE</scope>
</reference>
<dbReference type="InterPro" id="IPR001258">
    <property type="entry name" value="NHL_repeat"/>
</dbReference>
<dbReference type="AlphaFoldDB" id="A0A8S2DBS2"/>
<protein>
    <recommendedName>
        <fullName evidence="9">G-protein coupled receptors family 1 profile domain-containing protein</fullName>
    </recommendedName>
</protein>
<evidence type="ECO:0000313" key="12">
    <source>
        <dbReference type="Proteomes" id="UP000677228"/>
    </source>
</evidence>
<evidence type="ECO:0000313" key="10">
    <source>
        <dbReference type="EMBL" id="CAF0925502.1"/>
    </source>
</evidence>
<feature type="transmembrane region" description="Helical" evidence="7">
    <location>
        <begin position="131"/>
        <end position="153"/>
    </location>
</feature>
<keyword evidence="8" id="KW-0732">Signal</keyword>
<evidence type="ECO:0000256" key="5">
    <source>
        <dbReference type="ARBA" id="ARBA00023136"/>
    </source>
</evidence>
<proteinExistence type="predicted"/>
<dbReference type="InterPro" id="IPR017452">
    <property type="entry name" value="GPCR_Rhodpsn_7TM"/>
</dbReference>
<dbReference type="Gene3D" id="1.20.1070.10">
    <property type="entry name" value="Rhodopsin 7-helix transmembrane proteins"/>
    <property type="match status" value="1"/>
</dbReference>
<accession>A0A8S2DBS2</accession>
<feature type="chain" id="PRO_5035646567" description="G-protein coupled receptors family 1 profile domain-containing protein" evidence="8">
    <location>
        <begin position="23"/>
        <end position="410"/>
    </location>
</feature>
<sequence>MERWWRVTMAKVIVSISSIVLPTSFTDRDQSVYMSDNKNHRVTKLVKGTKEGIIVAGGRGQGNDRVQLSNPNGVFVDPLGTVYVVDCSNHRVMRWCNRCTTELPITLKFLHTGSVFHVPIESLQFADNFCLFWLVYNYILNVTGLFLITYTTIERYLLIFYRTMFIKKMNLFLFHYVPILFSIIYPLLFYIGVILIYPCENHFSYTSFVCGQPCYQFNLIPTLVECFLNLLTPVCITTIINLLIIVRILIQKHRMKQASTWNKNKKMVIQLLWISILYIFTWVPLTISLLLSNFDSTTTPWLTSIIVDYLNYLTYLAGLLCPFVCIMALSEVRKKIMIVYRTTYFYRIIQQQRVGPSLTRDIATAITVNGGDDERSDGGMTVMMMKPMMATVVATVGGGGNFVRPTQTDG</sequence>
<organism evidence="10 12">
    <name type="scientific">Didymodactylos carnosus</name>
    <dbReference type="NCBI Taxonomy" id="1234261"/>
    <lineage>
        <taxon>Eukaryota</taxon>
        <taxon>Metazoa</taxon>
        <taxon>Spiralia</taxon>
        <taxon>Gnathifera</taxon>
        <taxon>Rotifera</taxon>
        <taxon>Eurotatoria</taxon>
        <taxon>Bdelloidea</taxon>
        <taxon>Philodinida</taxon>
        <taxon>Philodinidae</taxon>
        <taxon>Didymodactylos</taxon>
    </lineage>
</organism>
<feature type="repeat" description="NHL" evidence="6">
    <location>
        <begin position="62"/>
        <end position="92"/>
    </location>
</feature>
<keyword evidence="2 7" id="KW-0812">Transmembrane</keyword>
<dbReference type="GO" id="GO:0004930">
    <property type="term" value="F:G protein-coupled receptor activity"/>
    <property type="evidence" value="ECO:0007669"/>
    <property type="project" value="InterPro"/>
</dbReference>
<dbReference type="Proteomes" id="UP000677228">
    <property type="component" value="Unassembled WGS sequence"/>
</dbReference>
<evidence type="ECO:0000259" key="9">
    <source>
        <dbReference type="PROSITE" id="PS50262"/>
    </source>
</evidence>
<feature type="transmembrane region" description="Helical" evidence="7">
    <location>
        <begin position="227"/>
        <end position="250"/>
    </location>
</feature>
<comment type="caution">
    <text evidence="10">The sequence shown here is derived from an EMBL/GenBank/DDBJ whole genome shotgun (WGS) entry which is preliminary data.</text>
</comment>
<feature type="transmembrane region" description="Helical" evidence="7">
    <location>
        <begin position="271"/>
        <end position="292"/>
    </location>
</feature>
<feature type="domain" description="G-protein coupled receptors family 1 profile" evidence="9">
    <location>
        <begin position="125"/>
        <end position="325"/>
    </location>
</feature>
<dbReference type="CDD" id="cd00637">
    <property type="entry name" value="7tm_classA_rhodopsin-like"/>
    <property type="match status" value="1"/>
</dbReference>
<evidence type="ECO:0000256" key="3">
    <source>
        <dbReference type="ARBA" id="ARBA00022737"/>
    </source>
</evidence>
<keyword evidence="4 7" id="KW-1133">Transmembrane helix</keyword>
<keyword evidence="5 7" id="KW-0472">Membrane</keyword>
<keyword evidence="3" id="KW-0677">Repeat</keyword>
<dbReference type="SUPFAM" id="SSF81321">
    <property type="entry name" value="Family A G protein-coupled receptor-like"/>
    <property type="match status" value="1"/>
</dbReference>
<dbReference type="PROSITE" id="PS00237">
    <property type="entry name" value="G_PROTEIN_RECEP_F1_1"/>
    <property type="match status" value="1"/>
</dbReference>
<dbReference type="EMBL" id="CAJOBA010004091">
    <property type="protein sequence ID" value="CAF3702638.1"/>
    <property type="molecule type" value="Genomic_DNA"/>
</dbReference>
<evidence type="ECO:0000256" key="1">
    <source>
        <dbReference type="ARBA" id="ARBA00004370"/>
    </source>
</evidence>
<dbReference type="Pfam" id="PF00001">
    <property type="entry name" value="7tm_1"/>
    <property type="match status" value="1"/>
</dbReference>
<gene>
    <name evidence="10" type="ORF">OVA965_LOCUS10858</name>
    <name evidence="11" type="ORF">TMI583_LOCUS10856</name>
</gene>
<dbReference type="Pfam" id="PF01436">
    <property type="entry name" value="NHL"/>
    <property type="match status" value="1"/>
</dbReference>
<dbReference type="Gene3D" id="2.120.10.30">
    <property type="entry name" value="TolB, C-terminal domain"/>
    <property type="match status" value="1"/>
</dbReference>
<evidence type="ECO:0000313" key="11">
    <source>
        <dbReference type="EMBL" id="CAF3702638.1"/>
    </source>
</evidence>
<dbReference type="Proteomes" id="UP000682733">
    <property type="component" value="Unassembled WGS sequence"/>
</dbReference>
<feature type="signal peptide" evidence="8">
    <location>
        <begin position="1"/>
        <end position="22"/>
    </location>
</feature>
<evidence type="ECO:0000256" key="7">
    <source>
        <dbReference type="SAM" id="Phobius"/>
    </source>
</evidence>
<feature type="transmembrane region" description="Helical" evidence="7">
    <location>
        <begin position="312"/>
        <end position="332"/>
    </location>
</feature>
<dbReference type="SUPFAM" id="SSF101898">
    <property type="entry name" value="NHL repeat"/>
    <property type="match status" value="1"/>
</dbReference>
<dbReference type="EMBL" id="CAJNOK010004088">
    <property type="protein sequence ID" value="CAF0925502.1"/>
    <property type="molecule type" value="Genomic_DNA"/>
</dbReference>